<dbReference type="Gene3D" id="3.40.50.1820">
    <property type="entry name" value="alpha/beta hydrolase"/>
    <property type="match status" value="1"/>
</dbReference>
<evidence type="ECO:0000256" key="1">
    <source>
        <dbReference type="SAM" id="MobiDB-lite"/>
    </source>
</evidence>
<sequence length="404" mass="44564">MTLPKPNVSFKIPSIHDDIELDCRIYYPRRTERNFRAFARSFAIFAHPYAPLGGSYDDPVVALAGSVLLQQGFLLTTFNFRGAAGSGGRTSWSGKPELSDYVSVYGFLLHYIDTIFRGAEEQPSRNGPPQLVLGGYSYGSMIASHLPSMSVVVNLLQSAAPDSAETEIKHRAEELSRDARAYFEIYSAPTTLTVRMSPGKSREQTRKPKPGVVMGGYESGRISRENSRKSVDAERIRESLDKLRRKIGSRPNSPSPSSTAPASEPVTSPPAQSAPTMSPGVAYLIVSPILSMAASFTTMFSKLRFVVKGHPTVFSSEREFHQLTVHPCCCLYGNKDVFTSVRKLQRWTEELKSRPGSRFMAIEADAGHFWHEADGIVQFKQGVAEFLETLTSQHAASAEDDGRL</sequence>
<dbReference type="EMBL" id="KN846956">
    <property type="protein sequence ID" value="KIW72111.1"/>
    <property type="molecule type" value="Genomic_DNA"/>
</dbReference>
<dbReference type="STRING" id="5601.A0A0D2D3M0"/>
<dbReference type="InterPro" id="IPR029058">
    <property type="entry name" value="AB_hydrolase_fold"/>
</dbReference>
<dbReference type="Proteomes" id="UP000054266">
    <property type="component" value="Unassembled WGS sequence"/>
</dbReference>
<gene>
    <name evidence="2" type="ORF">PV04_00331</name>
</gene>
<evidence type="ECO:0000313" key="3">
    <source>
        <dbReference type="Proteomes" id="UP000054266"/>
    </source>
</evidence>
<dbReference type="PANTHER" id="PTHR42103">
    <property type="entry name" value="ALPHA/BETA-HYDROLASES SUPERFAMILY PROTEIN"/>
    <property type="match status" value="1"/>
</dbReference>
<dbReference type="PANTHER" id="PTHR42103:SF2">
    <property type="entry name" value="AB HYDROLASE-1 DOMAIN-CONTAINING PROTEIN"/>
    <property type="match status" value="1"/>
</dbReference>
<dbReference type="AlphaFoldDB" id="A0A0D2D3M0"/>
<dbReference type="SUPFAM" id="SSF53474">
    <property type="entry name" value="alpha/beta-Hydrolases"/>
    <property type="match status" value="1"/>
</dbReference>
<evidence type="ECO:0000313" key="2">
    <source>
        <dbReference type="EMBL" id="KIW72111.1"/>
    </source>
</evidence>
<accession>A0A0D2D3M0</accession>
<name>A0A0D2D3M0_9EURO</name>
<organism evidence="2 3">
    <name type="scientific">Phialophora macrospora</name>
    <dbReference type="NCBI Taxonomy" id="1851006"/>
    <lineage>
        <taxon>Eukaryota</taxon>
        <taxon>Fungi</taxon>
        <taxon>Dikarya</taxon>
        <taxon>Ascomycota</taxon>
        <taxon>Pezizomycotina</taxon>
        <taxon>Eurotiomycetes</taxon>
        <taxon>Chaetothyriomycetidae</taxon>
        <taxon>Chaetothyriales</taxon>
        <taxon>Herpotrichiellaceae</taxon>
        <taxon>Phialophora</taxon>
    </lineage>
</organism>
<dbReference type="HOGENOM" id="CLU_035149_0_1_1"/>
<feature type="compositionally biased region" description="Basic and acidic residues" evidence="1">
    <location>
        <begin position="221"/>
        <end position="242"/>
    </location>
</feature>
<feature type="compositionally biased region" description="Low complexity" evidence="1">
    <location>
        <begin position="249"/>
        <end position="271"/>
    </location>
</feature>
<feature type="region of interest" description="Disordered" evidence="1">
    <location>
        <begin position="194"/>
        <end position="275"/>
    </location>
</feature>
<reference evidence="2 3" key="1">
    <citation type="submission" date="2015-01" db="EMBL/GenBank/DDBJ databases">
        <title>The Genome Sequence of Capronia semiimmersa CBS27337.</title>
        <authorList>
            <consortium name="The Broad Institute Genomics Platform"/>
            <person name="Cuomo C."/>
            <person name="de Hoog S."/>
            <person name="Gorbushina A."/>
            <person name="Stielow B."/>
            <person name="Teixiera M."/>
            <person name="Abouelleil A."/>
            <person name="Chapman S.B."/>
            <person name="Priest M."/>
            <person name="Young S.K."/>
            <person name="Wortman J."/>
            <person name="Nusbaum C."/>
            <person name="Birren B."/>
        </authorList>
    </citation>
    <scope>NUCLEOTIDE SEQUENCE [LARGE SCALE GENOMIC DNA]</scope>
    <source>
        <strain evidence="2 3">CBS 27337</strain>
    </source>
</reference>
<keyword evidence="3" id="KW-1185">Reference proteome</keyword>
<protein>
    <submittedName>
        <fullName evidence="2">Uncharacterized protein</fullName>
    </submittedName>
</protein>
<proteinExistence type="predicted"/>